<evidence type="ECO:0000313" key="4">
    <source>
        <dbReference type="Proteomes" id="UP000036403"/>
    </source>
</evidence>
<comment type="caution">
    <text evidence="3">The sequence shown here is derived from an EMBL/GenBank/DDBJ whole genome shotgun (WGS) entry which is preliminary data.</text>
</comment>
<evidence type="ECO:0000256" key="1">
    <source>
        <dbReference type="SAM" id="MobiDB-lite"/>
    </source>
</evidence>
<dbReference type="EMBL" id="LBMM01006462">
    <property type="protein sequence ID" value="KMQ90597.1"/>
    <property type="molecule type" value="Genomic_DNA"/>
</dbReference>
<dbReference type="Proteomes" id="UP000036403">
    <property type="component" value="Unassembled WGS sequence"/>
</dbReference>
<dbReference type="OrthoDB" id="7698374at2759"/>
<dbReference type="Pfam" id="PF02037">
    <property type="entry name" value="SAP"/>
    <property type="match status" value="1"/>
</dbReference>
<dbReference type="AlphaFoldDB" id="A0A0J7KK05"/>
<accession>A0A0J7KK05</accession>
<sequence length="104" mass="11770">MDPNTLGVAQLKNILRQRQLSTAGRKVELVARMQQADPSGAWICEAAQQPPVEDDVEYGSQDEGPAHAGEVTQPASENLFRRETELLFRERDIMQREIELLPRK</sequence>
<dbReference type="PROSITE" id="PS50800">
    <property type="entry name" value="SAP"/>
    <property type="match status" value="1"/>
</dbReference>
<proteinExistence type="predicted"/>
<dbReference type="InterPro" id="IPR003034">
    <property type="entry name" value="SAP_dom"/>
</dbReference>
<feature type="region of interest" description="Disordered" evidence="1">
    <location>
        <begin position="52"/>
        <end position="76"/>
    </location>
</feature>
<reference evidence="3 4" key="1">
    <citation type="submission" date="2015-04" db="EMBL/GenBank/DDBJ databases">
        <title>Lasius niger genome sequencing.</title>
        <authorList>
            <person name="Konorov E.A."/>
            <person name="Nikitin M.A."/>
            <person name="Kirill M.V."/>
            <person name="Chang P."/>
        </authorList>
    </citation>
    <scope>NUCLEOTIDE SEQUENCE [LARGE SCALE GENOMIC DNA]</scope>
    <source>
        <tissue evidence="3">Whole</tissue>
    </source>
</reference>
<dbReference type="SMART" id="SM00513">
    <property type="entry name" value="SAP"/>
    <property type="match status" value="1"/>
</dbReference>
<dbReference type="InterPro" id="IPR036361">
    <property type="entry name" value="SAP_dom_sf"/>
</dbReference>
<keyword evidence="4" id="KW-1185">Reference proteome</keyword>
<organism evidence="3 4">
    <name type="scientific">Lasius niger</name>
    <name type="common">Black garden ant</name>
    <dbReference type="NCBI Taxonomy" id="67767"/>
    <lineage>
        <taxon>Eukaryota</taxon>
        <taxon>Metazoa</taxon>
        <taxon>Ecdysozoa</taxon>
        <taxon>Arthropoda</taxon>
        <taxon>Hexapoda</taxon>
        <taxon>Insecta</taxon>
        <taxon>Pterygota</taxon>
        <taxon>Neoptera</taxon>
        <taxon>Endopterygota</taxon>
        <taxon>Hymenoptera</taxon>
        <taxon>Apocrita</taxon>
        <taxon>Aculeata</taxon>
        <taxon>Formicoidea</taxon>
        <taxon>Formicidae</taxon>
        <taxon>Formicinae</taxon>
        <taxon>Lasius</taxon>
        <taxon>Lasius</taxon>
    </lineage>
</organism>
<feature type="domain" description="SAP" evidence="2">
    <location>
        <begin position="3"/>
        <end position="37"/>
    </location>
</feature>
<dbReference type="PaxDb" id="67767-A0A0J7KK05"/>
<protein>
    <recommendedName>
        <fullName evidence="2">SAP domain-containing protein</fullName>
    </recommendedName>
</protein>
<name>A0A0J7KK05_LASNI</name>
<gene>
    <name evidence="3" type="ORF">RF55_9622</name>
</gene>
<dbReference type="SUPFAM" id="SSF68906">
    <property type="entry name" value="SAP domain"/>
    <property type="match status" value="1"/>
</dbReference>
<evidence type="ECO:0000313" key="3">
    <source>
        <dbReference type="EMBL" id="KMQ90597.1"/>
    </source>
</evidence>
<dbReference type="Gene3D" id="1.10.720.30">
    <property type="entry name" value="SAP domain"/>
    <property type="match status" value="1"/>
</dbReference>
<evidence type="ECO:0000259" key="2">
    <source>
        <dbReference type="PROSITE" id="PS50800"/>
    </source>
</evidence>